<reference evidence="5" key="1">
    <citation type="submission" date="2016-05" db="EMBL/GenBank/DDBJ databases">
        <authorList>
            <person name="Naeem Raeece"/>
        </authorList>
    </citation>
    <scope>NUCLEOTIDE SEQUENCE [LARGE SCALE GENOMIC DNA]</scope>
</reference>
<sequence>MGITNFVLFSFQGQMKECSHVIGLGDTFRDGKKCWVLLASKSPRRIELLKLMGIKNLYICESGFEENLDKKKFLNAEDYVRENANRKGLNVVEHIWFRDNKEKSYNDIREESKKDKEDGENINSMNNVNCNNDNSEDVTNKYEMKMLHSNYDPLPHIIISCDTIVTLKNEIIEKPLNKSHAYEILKKLSSNMHTVYTAVCIFLYKTKTPITFVEKTDVYFDQLFEEDIFEYLKLKEPYDKAGAYSIQGVGCQFIKKIIGCYYNVMGLPIHKLSKTLTQFTSFLHSNAGVNNLVIRCKGTEQTEKKANIEFSQNGKEEWCTKKKKKKKKGLRKK</sequence>
<organism evidence="4 5">
    <name type="scientific">Plasmodium ovale curtisi</name>
    <dbReference type="NCBI Taxonomy" id="864141"/>
    <lineage>
        <taxon>Eukaryota</taxon>
        <taxon>Sar</taxon>
        <taxon>Alveolata</taxon>
        <taxon>Apicomplexa</taxon>
        <taxon>Aconoidasida</taxon>
        <taxon>Haemosporida</taxon>
        <taxon>Plasmodiidae</taxon>
        <taxon>Plasmodium</taxon>
        <taxon>Plasmodium (Plasmodium)</taxon>
    </lineage>
</organism>
<gene>
    <name evidence="4" type="ORF">POVCU1_042670</name>
</gene>
<protein>
    <submittedName>
        <fullName evidence="4">Septum formation protein MAF homologue, putative</fullName>
    </submittedName>
</protein>
<feature type="region of interest" description="Disordered" evidence="3">
    <location>
        <begin position="109"/>
        <end position="134"/>
    </location>
</feature>
<feature type="compositionally biased region" description="Basic and acidic residues" evidence="3">
    <location>
        <begin position="109"/>
        <end position="119"/>
    </location>
</feature>
<dbReference type="AlphaFoldDB" id="A0A1A8WYF1"/>
<dbReference type="HAMAP" id="MF_00528">
    <property type="entry name" value="Maf"/>
    <property type="match status" value="1"/>
</dbReference>
<dbReference type="PANTHER" id="PTHR43213">
    <property type="entry name" value="BIFUNCTIONAL DTTP/UTP PYROPHOSPHATASE/METHYLTRANSFERASE PROTEIN-RELATED"/>
    <property type="match status" value="1"/>
</dbReference>
<dbReference type="Pfam" id="PF02545">
    <property type="entry name" value="Maf"/>
    <property type="match status" value="1"/>
</dbReference>
<evidence type="ECO:0000313" key="4">
    <source>
        <dbReference type="EMBL" id="SBS97999.1"/>
    </source>
</evidence>
<evidence type="ECO:0000256" key="1">
    <source>
        <dbReference type="ARBA" id="ARBA00001968"/>
    </source>
</evidence>
<accession>A0A1A8WYF1</accession>
<feature type="compositionally biased region" description="Low complexity" evidence="3">
    <location>
        <begin position="121"/>
        <end position="133"/>
    </location>
</feature>
<proteinExistence type="inferred from homology"/>
<dbReference type="SUPFAM" id="SSF52972">
    <property type="entry name" value="ITPase-like"/>
    <property type="match status" value="1"/>
</dbReference>
<dbReference type="InterPro" id="IPR003697">
    <property type="entry name" value="Maf-like"/>
</dbReference>
<dbReference type="CDD" id="cd00555">
    <property type="entry name" value="Maf"/>
    <property type="match status" value="1"/>
</dbReference>
<evidence type="ECO:0000313" key="5">
    <source>
        <dbReference type="Proteomes" id="UP000078546"/>
    </source>
</evidence>
<evidence type="ECO:0000256" key="2">
    <source>
        <dbReference type="ARBA" id="ARBA00022801"/>
    </source>
</evidence>
<dbReference type="GO" id="GO:0047429">
    <property type="term" value="F:nucleoside triphosphate diphosphatase activity"/>
    <property type="evidence" value="ECO:0007669"/>
    <property type="project" value="InterPro"/>
</dbReference>
<evidence type="ECO:0000256" key="3">
    <source>
        <dbReference type="SAM" id="MobiDB-lite"/>
    </source>
</evidence>
<dbReference type="Gene3D" id="3.90.950.10">
    <property type="match status" value="1"/>
</dbReference>
<keyword evidence="2" id="KW-0378">Hydrolase</keyword>
<comment type="cofactor">
    <cofactor evidence="1">
        <name>a divalent metal cation</name>
        <dbReference type="ChEBI" id="CHEBI:60240"/>
    </cofactor>
</comment>
<dbReference type="EMBL" id="FLQV01000777">
    <property type="protein sequence ID" value="SBS97999.1"/>
    <property type="molecule type" value="Genomic_DNA"/>
</dbReference>
<dbReference type="NCBIfam" id="TIGR00172">
    <property type="entry name" value="maf"/>
    <property type="match status" value="1"/>
</dbReference>
<dbReference type="PANTHER" id="PTHR43213:SF5">
    <property type="entry name" value="BIFUNCTIONAL DTTP_UTP PYROPHOSPHATASE_METHYLTRANSFERASE PROTEIN-RELATED"/>
    <property type="match status" value="1"/>
</dbReference>
<dbReference type="Proteomes" id="UP000078546">
    <property type="component" value="Unassembled WGS sequence"/>
</dbReference>
<name>A0A1A8WYF1_PLAOA</name>
<dbReference type="InterPro" id="IPR029001">
    <property type="entry name" value="ITPase-like_fam"/>
</dbReference>